<sequence>MLGLLVMAVLAGVGAMWWFLRRQKREWISNHALVYVKGAEYRYPDLPLGGYGIPMRVKDSGYQRVEVVFPRLTESGEVEYIYSWHYWRDVEMATPAAAQQLDKPMELADGIAPVIREHLQIDAEISRLNREYKKVNELADLVSTSDLYSNQVSLYERALDQIENLLRKAEELENIYICFIRETLIGLQIASYDADRITSDVLQFDEQYRQLREEYLRLKETAIAHTELMR</sequence>
<dbReference type="RefSeq" id="WP_268612975.1">
    <property type="nucleotide sequence ID" value="NZ_CP113797.1"/>
</dbReference>
<proteinExistence type="predicted"/>
<organism evidence="2 3">
    <name type="scientific">Thermocoleostomius sinensis A174</name>
    <dbReference type="NCBI Taxonomy" id="2016057"/>
    <lineage>
        <taxon>Bacteria</taxon>
        <taxon>Bacillati</taxon>
        <taxon>Cyanobacteriota</taxon>
        <taxon>Cyanophyceae</taxon>
        <taxon>Oculatellales</taxon>
        <taxon>Oculatellaceae</taxon>
        <taxon>Thermocoleostomius</taxon>
    </lineage>
</organism>
<gene>
    <name evidence="2" type="ORF">OXH18_11785</name>
</gene>
<keyword evidence="3" id="KW-1185">Reference proteome</keyword>
<name>A0A9E8ZPM6_9CYAN</name>
<evidence type="ECO:0000313" key="2">
    <source>
        <dbReference type="EMBL" id="WAL62636.1"/>
    </source>
</evidence>
<dbReference type="EMBL" id="CP113797">
    <property type="protein sequence ID" value="WAL62636.1"/>
    <property type="molecule type" value="Genomic_DNA"/>
</dbReference>
<accession>A0A9E8ZPM6</accession>
<evidence type="ECO:0000313" key="3">
    <source>
        <dbReference type="Proteomes" id="UP001163152"/>
    </source>
</evidence>
<feature type="coiled-coil region" evidence="1">
    <location>
        <begin position="152"/>
        <end position="221"/>
    </location>
</feature>
<protein>
    <submittedName>
        <fullName evidence="2">Uncharacterized protein</fullName>
    </submittedName>
</protein>
<reference evidence="2" key="1">
    <citation type="submission" date="2022-12" db="EMBL/GenBank/DDBJ databases">
        <title>Polyphasic identification of a Novel Hot-Spring Cyanobacterium Ocullathermofonsia sinensis gen nov. sp. nov. and Genomic Insights on its Adaptations to the Thermal Habitat.</title>
        <authorList>
            <person name="Daroch M."/>
            <person name="Tang J."/>
            <person name="Jiang Y."/>
        </authorList>
    </citation>
    <scope>NUCLEOTIDE SEQUENCE</scope>
    <source>
        <strain evidence="2">PKUAC-SCTA174</strain>
    </source>
</reference>
<dbReference type="Proteomes" id="UP001163152">
    <property type="component" value="Chromosome"/>
</dbReference>
<keyword evidence="1" id="KW-0175">Coiled coil</keyword>
<dbReference type="KEGG" id="tsin:OXH18_11785"/>
<dbReference type="AlphaFoldDB" id="A0A9E8ZPM6"/>
<evidence type="ECO:0000256" key="1">
    <source>
        <dbReference type="SAM" id="Coils"/>
    </source>
</evidence>